<reference evidence="2 3" key="1">
    <citation type="submission" date="2020-01" db="EMBL/GenBank/DDBJ databases">
        <title>Veillonella burapaensis sp. nov., anaerobic, Gram-stain-negative coccus isolated from saliva of a Thai child.</title>
        <authorList>
            <person name="Mashima I."/>
            <person name="Theodorea C."/>
            <person name="Nakazawa F."/>
            <person name="Thaweboon B."/>
            <person name="Thaweboon S."/>
            <person name="Tamai R."/>
            <person name="Kiyoura Y."/>
        </authorList>
    </citation>
    <scope>NUCLEOTIDE SEQUENCE [LARGE SCALE GENOMIC DNA]</scope>
    <source>
        <strain evidence="2 3">S12025-13</strain>
    </source>
</reference>
<keyword evidence="3" id="KW-1185">Reference proteome</keyword>
<sequence length="91" mass="10017">MPLKTLDEIFEKDRNNPALTESYLEEKARLENAVAVLKAREAAGLTQRDLAKKSGVPQSTIARIEKGANTSLTTMCKIAFALDKQLKISLV</sequence>
<evidence type="ECO:0000313" key="2">
    <source>
        <dbReference type="EMBL" id="BBU35532.1"/>
    </source>
</evidence>
<dbReference type="SMART" id="SM00530">
    <property type="entry name" value="HTH_XRE"/>
    <property type="match status" value="1"/>
</dbReference>
<evidence type="ECO:0000259" key="1">
    <source>
        <dbReference type="PROSITE" id="PS50943"/>
    </source>
</evidence>
<dbReference type="InterPro" id="IPR010982">
    <property type="entry name" value="Lambda_DNA-bd_dom_sf"/>
</dbReference>
<proteinExistence type="predicted"/>
<dbReference type="Proteomes" id="UP000679260">
    <property type="component" value="Chromosome"/>
</dbReference>
<accession>A0ABM7HES5</accession>
<dbReference type="EMBL" id="AP022322">
    <property type="protein sequence ID" value="BBU35532.1"/>
    <property type="molecule type" value="Genomic_DNA"/>
</dbReference>
<dbReference type="Pfam" id="PF01381">
    <property type="entry name" value="HTH_3"/>
    <property type="match status" value="1"/>
</dbReference>
<dbReference type="PROSITE" id="PS50943">
    <property type="entry name" value="HTH_CROC1"/>
    <property type="match status" value="1"/>
</dbReference>
<gene>
    <name evidence="2" type="ORF">VEIS1202513_00530</name>
</gene>
<dbReference type="RefSeq" id="WP_213467473.1">
    <property type="nucleotide sequence ID" value="NZ_AP022322.1"/>
</dbReference>
<organism evidence="2 3">
    <name type="scientific">Veillonella orientalis</name>
    <dbReference type="NCBI Taxonomy" id="2682455"/>
    <lineage>
        <taxon>Bacteria</taxon>
        <taxon>Bacillati</taxon>
        <taxon>Bacillota</taxon>
        <taxon>Negativicutes</taxon>
        <taxon>Veillonellales</taxon>
        <taxon>Veillonellaceae</taxon>
        <taxon>Veillonella</taxon>
    </lineage>
</organism>
<name>A0ABM7HES5_9FIRM</name>
<dbReference type="CDD" id="cd00093">
    <property type="entry name" value="HTH_XRE"/>
    <property type="match status" value="1"/>
</dbReference>
<dbReference type="Gene3D" id="1.10.260.40">
    <property type="entry name" value="lambda repressor-like DNA-binding domains"/>
    <property type="match status" value="1"/>
</dbReference>
<feature type="domain" description="HTH cro/C1-type" evidence="1">
    <location>
        <begin position="36"/>
        <end position="91"/>
    </location>
</feature>
<dbReference type="SUPFAM" id="SSF47413">
    <property type="entry name" value="lambda repressor-like DNA-binding domains"/>
    <property type="match status" value="1"/>
</dbReference>
<evidence type="ECO:0000313" key="3">
    <source>
        <dbReference type="Proteomes" id="UP000679260"/>
    </source>
</evidence>
<dbReference type="InterPro" id="IPR001387">
    <property type="entry name" value="Cro/C1-type_HTH"/>
</dbReference>
<protein>
    <submittedName>
        <fullName evidence="2">Transcriptional regulator</fullName>
    </submittedName>
</protein>